<dbReference type="PROSITE" id="PS50863">
    <property type="entry name" value="B3"/>
    <property type="match status" value="1"/>
</dbReference>
<dbReference type="Proteomes" id="UP000655225">
    <property type="component" value="Unassembled WGS sequence"/>
</dbReference>
<dbReference type="InterPro" id="IPR003340">
    <property type="entry name" value="B3_DNA-bd"/>
</dbReference>
<evidence type="ECO:0000259" key="10">
    <source>
        <dbReference type="PROSITE" id="PS50863"/>
    </source>
</evidence>
<keyword evidence="3 8" id="KW-0805">Transcription regulation</keyword>
<dbReference type="PANTHER" id="PTHR31384">
    <property type="entry name" value="AUXIN RESPONSE FACTOR 4-RELATED"/>
    <property type="match status" value="1"/>
</dbReference>
<dbReference type="AlphaFoldDB" id="A0A834Z1F7"/>
<evidence type="ECO:0000256" key="9">
    <source>
        <dbReference type="SAM" id="Coils"/>
    </source>
</evidence>
<dbReference type="SUPFAM" id="SSF101936">
    <property type="entry name" value="DNA-binding pseudobarrel domain"/>
    <property type="match status" value="1"/>
</dbReference>
<dbReference type="Gene3D" id="2.30.30.1040">
    <property type="match status" value="1"/>
</dbReference>
<keyword evidence="9" id="KW-0175">Coiled coil</keyword>
<comment type="subunit">
    <text evidence="8">Homodimers and heterodimers.</text>
</comment>
<keyword evidence="12" id="KW-1185">Reference proteome</keyword>
<dbReference type="GO" id="GO:0006355">
    <property type="term" value="P:regulation of DNA-templated transcription"/>
    <property type="evidence" value="ECO:0007669"/>
    <property type="project" value="InterPro"/>
</dbReference>
<dbReference type="CDD" id="cd10017">
    <property type="entry name" value="B3_DNA"/>
    <property type="match status" value="1"/>
</dbReference>
<evidence type="ECO:0000256" key="3">
    <source>
        <dbReference type="ARBA" id="ARBA00023015"/>
    </source>
</evidence>
<evidence type="ECO:0000256" key="4">
    <source>
        <dbReference type="ARBA" id="ARBA00023125"/>
    </source>
</evidence>
<dbReference type="GO" id="GO:0009734">
    <property type="term" value="P:auxin-activated signaling pathway"/>
    <property type="evidence" value="ECO:0007669"/>
    <property type="project" value="UniProtKB-KW"/>
</dbReference>
<dbReference type="GO" id="GO:0003677">
    <property type="term" value="F:DNA binding"/>
    <property type="evidence" value="ECO:0007669"/>
    <property type="project" value="UniProtKB-KW"/>
</dbReference>
<evidence type="ECO:0000313" key="12">
    <source>
        <dbReference type="Proteomes" id="UP000655225"/>
    </source>
</evidence>
<proteinExistence type="inferred from homology"/>
<comment type="subcellular location">
    <subcellularLocation>
        <location evidence="1 8">Nucleus</location>
    </subcellularLocation>
</comment>
<name>A0A834Z1F7_TETSI</name>
<dbReference type="SMART" id="SM01019">
    <property type="entry name" value="B3"/>
    <property type="match status" value="1"/>
</dbReference>
<comment type="function">
    <text evidence="8">Auxin response factors (ARFs) are transcriptional factors that bind specifically to the DNA sequence 5'-TGTCTC-3' found in the auxin-responsive promoter elements (AuxREs).</text>
</comment>
<dbReference type="InterPro" id="IPR044835">
    <property type="entry name" value="ARF_plant"/>
</dbReference>
<evidence type="ECO:0000256" key="1">
    <source>
        <dbReference type="ARBA" id="ARBA00004123"/>
    </source>
</evidence>
<accession>A0A834Z1F7</accession>
<dbReference type="EMBL" id="JABCRI010000012">
    <property type="protein sequence ID" value="KAF8396353.1"/>
    <property type="molecule type" value="Genomic_DNA"/>
</dbReference>
<dbReference type="Pfam" id="PF05278">
    <property type="entry name" value="PEARLI-4"/>
    <property type="match status" value="1"/>
</dbReference>
<feature type="coiled-coil region" evidence="9">
    <location>
        <begin position="671"/>
        <end position="733"/>
    </location>
</feature>
<dbReference type="InterPro" id="IPR007942">
    <property type="entry name" value="PLipase-like"/>
</dbReference>
<keyword evidence="4 8" id="KW-0238">DNA-binding</keyword>
<dbReference type="InterPro" id="IPR015300">
    <property type="entry name" value="DNA-bd_pseudobarrel_sf"/>
</dbReference>
<evidence type="ECO:0000256" key="5">
    <source>
        <dbReference type="ARBA" id="ARBA00023163"/>
    </source>
</evidence>
<dbReference type="OrthoDB" id="2016915at2759"/>
<comment type="caution">
    <text evidence="11">The sequence shown here is derived from an EMBL/GenBank/DDBJ whole genome shotgun (WGS) entry which is preliminary data.</text>
</comment>
<reference evidence="11 12" key="1">
    <citation type="submission" date="2020-04" db="EMBL/GenBank/DDBJ databases">
        <title>Plant Genome Project.</title>
        <authorList>
            <person name="Zhang R.-G."/>
        </authorList>
    </citation>
    <scope>NUCLEOTIDE SEQUENCE [LARGE SCALE GENOMIC DNA]</scope>
    <source>
        <strain evidence="11">YNK0</strain>
        <tissue evidence="11">Leaf</tissue>
    </source>
</reference>
<dbReference type="InterPro" id="IPR010525">
    <property type="entry name" value="ARF_dom"/>
</dbReference>
<keyword evidence="7 8" id="KW-0927">Auxin signaling pathway</keyword>
<feature type="domain" description="TF-B3" evidence="10">
    <location>
        <begin position="93"/>
        <end position="202"/>
    </location>
</feature>
<gene>
    <name evidence="11" type="ORF">HHK36_017970</name>
</gene>
<evidence type="ECO:0000256" key="2">
    <source>
        <dbReference type="ARBA" id="ARBA00007853"/>
    </source>
</evidence>
<evidence type="ECO:0000313" key="11">
    <source>
        <dbReference type="EMBL" id="KAF8396353.1"/>
    </source>
</evidence>
<evidence type="ECO:0000256" key="8">
    <source>
        <dbReference type="RuleBase" id="RU004561"/>
    </source>
</evidence>
<sequence>MEMSANVAQLFETATMDPSAEIWHACAGSPAKLPPVGTGVVYCVQGHIEQVDTKTDEPFAAMTLQPSSFNMEDVWASDRALIDLAKPQKNVLCKPLTASDTNTNYGKLSVPVRAAEKILPFEFSPQHPVQQLVAKDFHNNIWPFSHKCDVLVSFGQPVEKNRHFLTTGWSRFLKEKKLFTGDSVLFIRDAQQQLLLGIRRAKKQPTNMLSSVLPSDSTTYCEVLKAAAQAAENQSPFTVFYYPRISPSEFVIPLVKYYNALCSDHIAVGMRFQMIFETEESDKPRGTITGISEGYNYWHKLQVVWDESTGGGRPNSVSAWEIEPVASPFPKYPKKRKADVPSEMHGIRHDLPLHDLSGNVRENLREAQIGVPPRLSTIPDVPSEVHGGIRLDVSFNDLSGNVGQNLPEAQIGVPPRLSTIPDVPSEVHGGIRLDVSFNDLSGNVGQNLPEAQIGVPPRLSTIPDVPSEVHGGILLDVLSPICDDQFETFFADLGDIIPEGDLGTPYYPSTISDVRPDAELNNDDFIKNVGEYPPEGQIGLQALGKDFTISGRTASFYTDEGSSGAVPPQTYIKVGNYLIKEEFSIILQDIINRYGDIGAKSHIKATNMRFQILEDICKVIASMKKKTLNTLSHEDLSEWKVGVEDAQVGVMAPWLIERINQLSSHMADKDLNAAIEKKSALKLEIVDAKAKKKDLEVKLKELKAKLEAAMVDLAFLEGDLASYEVQCQDFEEQKKKRDIMGKYYLVCKEGEDVFKQPLTHGLI</sequence>
<keyword evidence="5 8" id="KW-0804">Transcription</keyword>
<dbReference type="PANTHER" id="PTHR31384:SF9">
    <property type="entry name" value="AUXIN RESPONSE FACTOR 19"/>
    <property type="match status" value="1"/>
</dbReference>
<protein>
    <recommendedName>
        <fullName evidence="8">Auxin response factor</fullName>
    </recommendedName>
</protein>
<dbReference type="Pfam" id="PF02362">
    <property type="entry name" value="B3"/>
    <property type="match status" value="1"/>
</dbReference>
<organism evidence="11 12">
    <name type="scientific">Tetracentron sinense</name>
    <name type="common">Spur-leaf</name>
    <dbReference type="NCBI Taxonomy" id="13715"/>
    <lineage>
        <taxon>Eukaryota</taxon>
        <taxon>Viridiplantae</taxon>
        <taxon>Streptophyta</taxon>
        <taxon>Embryophyta</taxon>
        <taxon>Tracheophyta</taxon>
        <taxon>Spermatophyta</taxon>
        <taxon>Magnoliopsida</taxon>
        <taxon>Trochodendrales</taxon>
        <taxon>Trochodendraceae</taxon>
        <taxon>Tetracentron</taxon>
    </lineage>
</organism>
<evidence type="ECO:0000256" key="7">
    <source>
        <dbReference type="ARBA" id="ARBA00023294"/>
    </source>
</evidence>
<dbReference type="Gene3D" id="2.40.330.10">
    <property type="entry name" value="DNA-binding pseudobarrel domain"/>
    <property type="match status" value="1"/>
</dbReference>
<evidence type="ECO:0000256" key="6">
    <source>
        <dbReference type="ARBA" id="ARBA00023242"/>
    </source>
</evidence>
<keyword evidence="6 8" id="KW-0539">Nucleus</keyword>
<dbReference type="Pfam" id="PF06507">
    <property type="entry name" value="ARF_AD"/>
    <property type="match status" value="1"/>
</dbReference>
<comment type="similarity">
    <text evidence="2 8">Belongs to the ARF family.</text>
</comment>
<dbReference type="GO" id="GO:0005634">
    <property type="term" value="C:nucleus"/>
    <property type="evidence" value="ECO:0007669"/>
    <property type="project" value="UniProtKB-SubCell"/>
</dbReference>